<dbReference type="EMBL" id="JBBLXS010000402">
    <property type="protein sequence ID" value="MEK0187645.1"/>
    <property type="molecule type" value="Genomic_DNA"/>
</dbReference>
<gene>
    <name evidence="1" type="ORF">WMG39_22735</name>
</gene>
<comment type="caution">
    <text evidence="1">The sequence shown here is derived from an EMBL/GenBank/DDBJ whole genome shotgun (WGS) entry which is preliminary data.</text>
</comment>
<proteinExistence type="predicted"/>
<name>A0ABU8YTH0_9CYAN</name>
<dbReference type="Proteomes" id="UP001384579">
    <property type="component" value="Unassembled WGS sequence"/>
</dbReference>
<organism evidence="1 2">
    <name type="scientific">Microcoleus anatoxicus PTRS2</name>
    <dbReference type="NCBI Taxonomy" id="2705321"/>
    <lineage>
        <taxon>Bacteria</taxon>
        <taxon>Bacillati</taxon>
        <taxon>Cyanobacteriota</taxon>
        <taxon>Cyanophyceae</taxon>
        <taxon>Oscillatoriophycideae</taxon>
        <taxon>Oscillatoriales</taxon>
        <taxon>Microcoleaceae</taxon>
        <taxon>Microcoleus</taxon>
        <taxon>Microcoleus anatoxicus</taxon>
    </lineage>
</organism>
<reference evidence="1 2" key="1">
    <citation type="journal article" date="2020" name="Harmful Algae">
        <title>Molecular and morphological characterization of a novel dihydroanatoxin-a producing Microcoleus species (cyanobacteria) from the Russian River, California, USA.</title>
        <authorList>
            <person name="Conklin K.Y."/>
            <person name="Stancheva R."/>
            <person name="Otten T.G."/>
            <person name="Fadness R."/>
            <person name="Boyer G.L."/>
            <person name="Read B."/>
            <person name="Zhang X."/>
            <person name="Sheath R.G."/>
        </authorList>
    </citation>
    <scope>NUCLEOTIDE SEQUENCE [LARGE SCALE GENOMIC DNA]</scope>
    <source>
        <strain evidence="1 2">PTRS2</strain>
    </source>
</reference>
<sequence length="40" mass="4407">MPALSEMILGDRQRTRKIDSLVKVSALRPKLTVLASVEIA</sequence>
<dbReference type="RefSeq" id="WP_340525264.1">
    <property type="nucleotide sequence ID" value="NZ_JBBLXS010000402.1"/>
</dbReference>
<protein>
    <submittedName>
        <fullName evidence="1">Uncharacterized protein</fullName>
    </submittedName>
</protein>
<keyword evidence="2" id="KW-1185">Reference proteome</keyword>
<evidence type="ECO:0000313" key="2">
    <source>
        <dbReference type="Proteomes" id="UP001384579"/>
    </source>
</evidence>
<accession>A0ABU8YTH0</accession>
<evidence type="ECO:0000313" key="1">
    <source>
        <dbReference type="EMBL" id="MEK0187645.1"/>
    </source>
</evidence>